<dbReference type="EMBL" id="CADCTX010000592">
    <property type="protein sequence ID" value="CAA9331293.1"/>
    <property type="molecule type" value="Genomic_DNA"/>
</dbReference>
<accession>A0A6J4LEU5</accession>
<feature type="region of interest" description="Disordered" evidence="1">
    <location>
        <begin position="1"/>
        <end position="82"/>
    </location>
</feature>
<feature type="compositionally biased region" description="Basic residues" evidence="1">
    <location>
        <begin position="70"/>
        <end position="79"/>
    </location>
</feature>
<feature type="compositionally biased region" description="Low complexity" evidence="1">
    <location>
        <begin position="133"/>
        <end position="149"/>
    </location>
</feature>
<feature type="compositionally biased region" description="Basic residues" evidence="1">
    <location>
        <begin position="1"/>
        <end position="15"/>
    </location>
</feature>
<proteinExistence type="predicted"/>
<feature type="non-terminal residue" evidence="2">
    <location>
        <position position="1"/>
    </location>
</feature>
<dbReference type="GO" id="GO:0005524">
    <property type="term" value="F:ATP binding"/>
    <property type="evidence" value="ECO:0007669"/>
    <property type="project" value="UniProtKB-KW"/>
</dbReference>
<name>A0A6J4LEU5_9BACT</name>
<evidence type="ECO:0000313" key="2">
    <source>
        <dbReference type="EMBL" id="CAA9331293.1"/>
    </source>
</evidence>
<organism evidence="2">
    <name type="scientific">uncultured Gemmatimonadaceae bacterium</name>
    <dbReference type="NCBI Taxonomy" id="246130"/>
    <lineage>
        <taxon>Bacteria</taxon>
        <taxon>Pseudomonadati</taxon>
        <taxon>Gemmatimonadota</taxon>
        <taxon>Gemmatimonadia</taxon>
        <taxon>Gemmatimonadales</taxon>
        <taxon>Gemmatimonadaceae</taxon>
        <taxon>environmental samples</taxon>
    </lineage>
</organism>
<keyword evidence="2" id="KW-0067">ATP-binding</keyword>
<feature type="region of interest" description="Disordered" evidence="1">
    <location>
        <begin position="112"/>
        <end position="191"/>
    </location>
</feature>
<evidence type="ECO:0000256" key="1">
    <source>
        <dbReference type="SAM" id="MobiDB-lite"/>
    </source>
</evidence>
<protein>
    <submittedName>
        <fullName evidence="2">ABC transporter, ATP-binding protein</fullName>
    </submittedName>
</protein>
<feature type="non-terminal residue" evidence="2">
    <location>
        <position position="191"/>
    </location>
</feature>
<feature type="compositionally biased region" description="Low complexity" evidence="1">
    <location>
        <begin position="164"/>
        <end position="179"/>
    </location>
</feature>
<reference evidence="2" key="1">
    <citation type="submission" date="2020-02" db="EMBL/GenBank/DDBJ databases">
        <authorList>
            <person name="Meier V. D."/>
        </authorList>
    </citation>
    <scope>NUCLEOTIDE SEQUENCE</scope>
    <source>
        <strain evidence="2">AVDCRST_MAG40</strain>
    </source>
</reference>
<keyword evidence="2" id="KW-0547">Nucleotide-binding</keyword>
<sequence length="191" mass="20460">ARVRRLHAAAARPRRAPLPVHRPGGARGAGAGLRRAGHLLRRGERVGEVHLARGDRGRGGAPGGGERRGGERRHARGRAGARAAAATHLARRAQPARVLPARGGLLRLRQAARRDARDDARRAGDARGRLPARRPLGLRPRPRAGAAPRVARRHGAALRRGPGRQLARPELPAALPVAARPRRAPHARRAR</sequence>
<feature type="compositionally biased region" description="Basic and acidic residues" evidence="1">
    <location>
        <begin position="112"/>
        <end position="128"/>
    </location>
</feature>
<gene>
    <name evidence="2" type="ORF">AVDCRST_MAG40-1917</name>
</gene>
<dbReference type="AlphaFoldDB" id="A0A6J4LEU5"/>
<feature type="compositionally biased region" description="Basic residues" evidence="1">
    <location>
        <begin position="180"/>
        <end position="191"/>
    </location>
</feature>
<feature type="compositionally biased region" description="Basic and acidic residues" evidence="1">
    <location>
        <begin position="41"/>
        <end position="58"/>
    </location>
</feature>